<sequence>MRRVNVHCSVWANVCAA</sequence>
<protein>
    <submittedName>
        <fullName evidence="1">Uncharacterized protein</fullName>
    </submittedName>
</protein>
<dbReference type="AlphaFoldDB" id="A0A2P2PB38"/>
<dbReference type="EMBL" id="GGEC01071415">
    <property type="protein sequence ID" value="MBX51899.1"/>
    <property type="molecule type" value="Transcribed_RNA"/>
</dbReference>
<organism evidence="1">
    <name type="scientific">Rhizophora mucronata</name>
    <name type="common">Asiatic mangrove</name>
    <dbReference type="NCBI Taxonomy" id="61149"/>
    <lineage>
        <taxon>Eukaryota</taxon>
        <taxon>Viridiplantae</taxon>
        <taxon>Streptophyta</taxon>
        <taxon>Embryophyta</taxon>
        <taxon>Tracheophyta</taxon>
        <taxon>Spermatophyta</taxon>
        <taxon>Magnoliopsida</taxon>
        <taxon>eudicotyledons</taxon>
        <taxon>Gunneridae</taxon>
        <taxon>Pentapetalae</taxon>
        <taxon>rosids</taxon>
        <taxon>fabids</taxon>
        <taxon>Malpighiales</taxon>
        <taxon>Rhizophoraceae</taxon>
        <taxon>Rhizophora</taxon>
    </lineage>
</organism>
<reference evidence="1" key="1">
    <citation type="submission" date="2018-02" db="EMBL/GenBank/DDBJ databases">
        <title>Rhizophora mucronata_Transcriptome.</title>
        <authorList>
            <person name="Meera S.P."/>
            <person name="Sreeshan A."/>
            <person name="Augustine A."/>
        </authorList>
    </citation>
    <scope>NUCLEOTIDE SEQUENCE</scope>
    <source>
        <tissue evidence="1">Leaf</tissue>
    </source>
</reference>
<name>A0A2P2PB38_RHIMU</name>
<proteinExistence type="predicted"/>
<evidence type="ECO:0000313" key="1">
    <source>
        <dbReference type="EMBL" id="MBX51899.1"/>
    </source>
</evidence>
<accession>A0A2P2PB38</accession>